<accession>F4R7T2</accession>
<protein>
    <submittedName>
        <fullName evidence="2">Uncharacterized protein</fullName>
    </submittedName>
</protein>
<proteinExistence type="predicted"/>
<evidence type="ECO:0000313" key="3">
    <source>
        <dbReference type="Proteomes" id="UP000001072"/>
    </source>
</evidence>
<feature type="compositionally biased region" description="Polar residues" evidence="1">
    <location>
        <begin position="172"/>
        <end position="181"/>
    </location>
</feature>
<sequence length="489" mass="54942">MPVNWTSGKRLLTASDYPTMTVNNSDSWQRQNCNKLFSKFTFASHINQPPLRSRGLLEENIVPEPSTQPASAANSTVHTQSGKSRELLTNAEKRDSLLKMKSWTWLLKSNEDPIARQDKIDNGVISHHLSRYNGDHASKADMKKMGYQNDGPELSLPVSSPGIREGDLTREINGSHTSLSNKTDRQSDNDLPSSTIEESEGSQSAGKGIPHQIISYKESEHYSEDQEMKVPLGYDSVFKEPAPSSQKDVEDTFTKFPESPLEVKGHRMPTLQHKYQTIPSLLKSIEGSRRRLPKVTSNVIRASNLFVQISEEIHSNSKGGNFTKRTISNSDTIPERDLLSYESDKSFSEVSNLEFISSLNSPSPKKEPIRTESKTISTGSSDLDYQNDSMILQPSDFGVTTSQEDIIEFSDSGMNSTSRMVTEDLEDPLMEINPNVKPVPTREESEGVPETPEWLKREQQNERKALSHEINYVFQENMYVRIQPAPKSS</sequence>
<dbReference type="InParanoid" id="F4R7T2"/>
<dbReference type="Proteomes" id="UP000001072">
    <property type="component" value="Unassembled WGS sequence"/>
</dbReference>
<evidence type="ECO:0000313" key="2">
    <source>
        <dbReference type="EMBL" id="EGG11369.1"/>
    </source>
</evidence>
<keyword evidence="3" id="KW-1185">Reference proteome</keyword>
<feature type="compositionally biased region" description="Polar residues" evidence="1">
    <location>
        <begin position="374"/>
        <end position="386"/>
    </location>
</feature>
<name>F4R7T2_MELLP</name>
<organism evidence="3">
    <name type="scientific">Melampsora larici-populina (strain 98AG31 / pathotype 3-4-7)</name>
    <name type="common">Poplar leaf rust fungus</name>
    <dbReference type="NCBI Taxonomy" id="747676"/>
    <lineage>
        <taxon>Eukaryota</taxon>
        <taxon>Fungi</taxon>
        <taxon>Dikarya</taxon>
        <taxon>Basidiomycota</taxon>
        <taxon>Pucciniomycotina</taxon>
        <taxon>Pucciniomycetes</taxon>
        <taxon>Pucciniales</taxon>
        <taxon>Melampsoraceae</taxon>
        <taxon>Melampsora</taxon>
    </lineage>
</organism>
<feature type="region of interest" description="Disordered" evidence="1">
    <location>
        <begin position="142"/>
        <end position="209"/>
    </location>
</feature>
<feature type="compositionally biased region" description="Basic and acidic residues" evidence="1">
    <location>
        <begin position="364"/>
        <end position="373"/>
    </location>
</feature>
<reference evidence="3" key="1">
    <citation type="journal article" date="2011" name="Proc. Natl. Acad. Sci. U.S.A.">
        <title>Obligate biotrophy features unraveled by the genomic analysis of rust fungi.</title>
        <authorList>
            <person name="Duplessis S."/>
            <person name="Cuomo C.A."/>
            <person name="Lin Y.-C."/>
            <person name="Aerts A."/>
            <person name="Tisserant E."/>
            <person name="Veneault-Fourrey C."/>
            <person name="Joly D.L."/>
            <person name="Hacquard S."/>
            <person name="Amselem J."/>
            <person name="Cantarel B.L."/>
            <person name="Chiu R."/>
            <person name="Coutinho P.M."/>
            <person name="Feau N."/>
            <person name="Field M."/>
            <person name="Frey P."/>
            <person name="Gelhaye E."/>
            <person name="Goldberg J."/>
            <person name="Grabherr M.G."/>
            <person name="Kodira C.D."/>
            <person name="Kohler A."/>
            <person name="Kuees U."/>
            <person name="Lindquist E.A."/>
            <person name="Lucas S.M."/>
            <person name="Mago R."/>
            <person name="Mauceli E."/>
            <person name="Morin E."/>
            <person name="Murat C."/>
            <person name="Pangilinan J.L."/>
            <person name="Park R."/>
            <person name="Pearson M."/>
            <person name="Quesneville H."/>
            <person name="Rouhier N."/>
            <person name="Sakthikumar S."/>
            <person name="Salamov A.A."/>
            <person name="Schmutz J."/>
            <person name="Selles B."/>
            <person name="Shapiro H."/>
            <person name="Tanguay P."/>
            <person name="Tuskan G.A."/>
            <person name="Henrissat B."/>
            <person name="Van de Peer Y."/>
            <person name="Rouze P."/>
            <person name="Ellis J.G."/>
            <person name="Dodds P.N."/>
            <person name="Schein J.E."/>
            <person name="Zhong S."/>
            <person name="Hamelin R.C."/>
            <person name="Grigoriev I.V."/>
            <person name="Szabo L.J."/>
            <person name="Martin F."/>
        </authorList>
    </citation>
    <scope>NUCLEOTIDE SEQUENCE [LARGE SCALE GENOMIC DNA]</scope>
    <source>
        <strain evidence="3">98AG31 / pathotype 3-4-7</strain>
    </source>
</reference>
<dbReference type="GeneID" id="18929371"/>
<gene>
    <name evidence="2" type="ORF">MELLADRAFT_59523</name>
</gene>
<feature type="compositionally biased region" description="Polar residues" evidence="1">
    <location>
        <begin position="65"/>
        <end position="82"/>
    </location>
</feature>
<dbReference type="KEGG" id="mlr:MELLADRAFT_59523"/>
<dbReference type="HOGENOM" id="CLU_557861_0_0_1"/>
<feature type="compositionally biased region" description="Polar residues" evidence="1">
    <location>
        <begin position="189"/>
        <end position="205"/>
    </location>
</feature>
<feature type="region of interest" description="Disordered" evidence="1">
    <location>
        <begin position="434"/>
        <end position="455"/>
    </location>
</feature>
<dbReference type="RefSeq" id="XP_007405004.1">
    <property type="nucleotide sequence ID" value="XM_007404942.1"/>
</dbReference>
<feature type="region of interest" description="Disordered" evidence="1">
    <location>
        <begin position="64"/>
        <end position="85"/>
    </location>
</feature>
<dbReference type="VEuPathDB" id="FungiDB:MELLADRAFT_59523"/>
<evidence type="ECO:0000256" key="1">
    <source>
        <dbReference type="SAM" id="MobiDB-lite"/>
    </source>
</evidence>
<feature type="region of interest" description="Disordered" evidence="1">
    <location>
        <begin position="359"/>
        <end position="386"/>
    </location>
</feature>
<dbReference type="AlphaFoldDB" id="F4R7T2"/>
<dbReference type="OrthoDB" id="10435752at2759"/>
<dbReference type="EMBL" id="GL883092">
    <property type="protein sequence ID" value="EGG11369.1"/>
    <property type="molecule type" value="Genomic_DNA"/>
</dbReference>